<dbReference type="GO" id="GO:0006897">
    <property type="term" value="P:endocytosis"/>
    <property type="evidence" value="ECO:0007669"/>
    <property type="project" value="TreeGrafter"/>
</dbReference>
<dbReference type="GO" id="GO:0030276">
    <property type="term" value="F:clathrin binding"/>
    <property type="evidence" value="ECO:0007669"/>
    <property type="project" value="TreeGrafter"/>
</dbReference>
<dbReference type="GO" id="GO:0005768">
    <property type="term" value="C:endosome"/>
    <property type="evidence" value="ECO:0007669"/>
    <property type="project" value="TreeGrafter"/>
</dbReference>
<dbReference type="Pfam" id="PF01417">
    <property type="entry name" value="ENTH"/>
    <property type="match status" value="1"/>
</dbReference>
<dbReference type="InterPro" id="IPR008942">
    <property type="entry name" value="ENTH_VHS"/>
</dbReference>
<dbReference type="EMBL" id="BMAO01038214">
    <property type="protein sequence ID" value="GFR23355.1"/>
    <property type="molecule type" value="Genomic_DNA"/>
</dbReference>
<name>A0A8X6J7A8_TRICU</name>
<evidence type="ECO:0000313" key="3">
    <source>
        <dbReference type="EMBL" id="GFR23355.1"/>
    </source>
</evidence>
<dbReference type="FunFam" id="1.25.40.90:FF:000006">
    <property type="entry name" value="Clathrin interactor 1"/>
    <property type="match status" value="1"/>
</dbReference>
<dbReference type="PANTHER" id="PTHR12276">
    <property type="entry name" value="EPSIN/ENT-RELATED"/>
    <property type="match status" value="1"/>
</dbReference>
<gene>
    <name evidence="3" type="primary">CLINT1</name>
    <name evidence="3" type="ORF">TNCT_668951</name>
</gene>
<feature type="domain" description="ENTH" evidence="2">
    <location>
        <begin position="13"/>
        <end position="145"/>
    </location>
</feature>
<dbReference type="Gene3D" id="1.25.40.90">
    <property type="match status" value="1"/>
</dbReference>
<accession>A0A8X6J7A8</accession>
<dbReference type="GO" id="GO:0005543">
    <property type="term" value="F:phospholipid binding"/>
    <property type="evidence" value="ECO:0007669"/>
    <property type="project" value="TreeGrafter"/>
</dbReference>
<feature type="compositionally biased region" description="Basic and acidic residues" evidence="1">
    <location>
        <begin position="230"/>
        <end position="243"/>
    </location>
</feature>
<keyword evidence="4" id="KW-1185">Reference proteome</keyword>
<evidence type="ECO:0000313" key="4">
    <source>
        <dbReference type="Proteomes" id="UP000887116"/>
    </source>
</evidence>
<dbReference type="PROSITE" id="PS50942">
    <property type="entry name" value="ENTH"/>
    <property type="match status" value="1"/>
</dbReference>
<feature type="compositionally biased region" description="Basic and acidic residues" evidence="1">
    <location>
        <begin position="210"/>
        <end position="223"/>
    </location>
</feature>
<proteinExistence type="predicted"/>
<dbReference type="GO" id="GO:0005886">
    <property type="term" value="C:plasma membrane"/>
    <property type="evidence" value="ECO:0007669"/>
    <property type="project" value="TreeGrafter"/>
</dbReference>
<reference evidence="3" key="1">
    <citation type="submission" date="2020-07" db="EMBL/GenBank/DDBJ databases">
        <title>Multicomponent nature underlies the extraordinary mechanical properties of spider dragline silk.</title>
        <authorList>
            <person name="Kono N."/>
            <person name="Nakamura H."/>
            <person name="Mori M."/>
            <person name="Yoshida Y."/>
            <person name="Ohtoshi R."/>
            <person name="Malay A.D."/>
            <person name="Moran D.A.P."/>
            <person name="Tomita M."/>
            <person name="Numata K."/>
            <person name="Arakawa K."/>
        </authorList>
    </citation>
    <scope>NUCLEOTIDE SEQUENCE</scope>
</reference>
<dbReference type="SMART" id="SM00273">
    <property type="entry name" value="ENTH"/>
    <property type="match status" value="1"/>
</dbReference>
<evidence type="ECO:0000256" key="1">
    <source>
        <dbReference type="SAM" id="MobiDB-lite"/>
    </source>
</evidence>
<protein>
    <submittedName>
        <fullName evidence="3">Clathrin interactor 1</fullName>
    </submittedName>
</protein>
<sequence length="688" mass="75423">MWKLREIQEKVTNVVMNYTEVEAKVREATNDDAWGPTGQLMQEIAQSTFTYEHFPEVMGMLWKRMLHDKRNWRRIYKSLLLLGYLVRNGSERVVTSAREHIYDLRSLENYSHIDEFGRDQGINVRQRTRDLIEFIQDDDKLREERKKAKKAKDKYIGMSSESMGFSGKFGGGSSFDRPVNDLEDSFKSRLPRFDLSRSRSFEDSPEQSNDEDHRSENDDRGEYKDDDIEAHEAKNTKANRLNENKTVSKGNRKIDMGAAANFGKDNNSTNSSPEKAVNLIDTSPKKEVKNEVDLFADLSISSPNNNTTTDSANGDFADFTSFKSAEEPKLDGFADFASFTTPTATNSTSGSESLNFLDSNIGSTQPAFQSLPSSLPPLQPVGAASPLTPTFSASPSPVISPVGNIYQPVLGTPVGVVPPIPAVPLAARGAAPLLMQPSVGNLGAANVVYPVTFVGNGLYSQPSSLPVMSTTSTVPAHTSLQDFRTSRNTWSDAVGTVNINVDNLTPASKYDKQPAPSMNQLAGVNMNAMNMNNLSMGMQQMSLNQPIMGPSSLTGAVSPITSNVIGGVMSPPGVTFQRPVFNSPGNLAHGLQVGMVTKTKLHGGYKSLKKVDEFYVVPACEMELKLLSLGSLSATADCVIMHIDSKLGSLVHIDHYSTTFAKFLDYSFLPWCAVYNTPECVYSKTSLQ</sequence>
<dbReference type="GO" id="GO:0030125">
    <property type="term" value="C:clathrin vesicle coat"/>
    <property type="evidence" value="ECO:0007669"/>
    <property type="project" value="TreeGrafter"/>
</dbReference>
<dbReference type="SUPFAM" id="SSF48464">
    <property type="entry name" value="ENTH/VHS domain"/>
    <property type="match status" value="1"/>
</dbReference>
<evidence type="ECO:0000259" key="2">
    <source>
        <dbReference type="PROSITE" id="PS50942"/>
    </source>
</evidence>
<feature type="compositionally biased region" description="Polar residues" evidence="1">
    <location>
        <begin position="264"/>
        <end position="273"/>
    </location>
</feature>
<dbReference type="InterPro" id="IPR013809">
    <property type="entry name" value="ENTH"/>
</dbReference>
<dbReference type="CDD" id="cd16989">
    <property type="entry name" value="ENTH_EpsinR"/>
    <property type="match status" value="1"/>
</dbReference>
<feature type="region of interest" description="Disordered" evidence="1">
    <location>
        <begin position="197"/>
        <end position="276"/>
    </location>
</feature>
<organism evidence="3 4">
    <name type="scientific">Trichonephila clavata</name>
    <name type="common">Joro spider</name>
    <name type="synonym">Nephila clavata</name>
    <dbReference type="NCBI Taxonomy" id="2740835"/>
    <lineage>
        <taxon>Eukaryota</taxon>
        <taxon>Metazoa</taxon>
        <taxon>Ecdysozoa</taxon>
        <taxon>Arthropoda</taxon>
        <taxon>Chelicerata</taxon>
        <taxon>Arachnida</taxon>
        <taxon>Araneae</taxon>
        <taxon>Araneomorphae</taxon>
        <taxon>Entelegynae</taxon>
        <taxon>Araneoidea</taxon>
        <taxon>Nephilidae</taxon>
        <taxon>Trichonephila</taxon>
    </lineage>
</organism>
<comment type="caution">
    <text evidence="3">The sequence shown here is derived from an EMBL/GenBank/DDBJ whole genome shotgun (WGS) entry which is preliminary data.</text>
</comment>
<dbReference type="Proteomes" id="UP000887116">
    <property type="component" value="Unassembled WGS sequence"/>
</dbReference>
<dbReference type="OrthoDB" id="4033880at2759"/>
<dbReference type="AlphaFoldDB" id="A0A8X6J7A8"/>
<dbReference type="PANTHER" id="PTHR12276:SF45">
    <property type="entry name" value="CLATHRIN INTERACTOR 1"/>
    <property type="match status" value="1"/>
</dbReference>